<dbReference type="PANTHER" id="PTHR43037">
    <property type="entry name" value="UNNAMED PRODUCT-RELATED"/>
    <property type="match status" value="1"/>
</dbReference>
<sequence length="440" mass="45343">MTTTSPRTAGRRRRPPRTVLATLLGALAPLLAAMFLTAPPASAATLTEVTGFGANPSGLRMHLYVPDTVQQRPAILVAVHYCTGSGPAFHSGTEFASLADRHGFIVIYPSATRSGQCFDVSSPQALRRDGGSDPVGIRSMVDHVQRTHGGDPERVYVTGASSGAMMTNVLLGVYPDVFKAGAAFAGVPFGCFATTDGSGWNSACAQGQISRTPQEWGDLVRAAHPGYTGPRPRMQIWHGTTDDVLRYPNFGEQIKQWTQVLGVSQTPAYSDQPQAGWNRTRYGGTGDQAPVEAISLQGTGHNVPGGGMAARVIAFFGLDQGGGDPGPGPGPDPQPGACRVGIATNAWNTGLTAELTVTNTGTTTVSGWSLAFSLPPGQAITAGWNATYTTSGGTVTATPVAHNTSIAPGASVSFGYQATHTGNAAGPAAFALNGAGCTMS</sequence>
<dbReference type="GO" id="GO:0030247">
    <property type="term" value="F:polysaccharide binding"/>
    <property type="evidence" value="ECO:0007669"/>
    <property type="project" value="UniProtKB-UniRule"/>
</dbReference>
<dbReference type="PROSITE" id="PS51173">
    <property type="entry name" value="CBM2"/>
    <property type="match status" value="1"/>
</dbReference>
<dbReference type="RefSeq" id="WP_030731238.1">
    <property type="nucleotide sequence ID" value="NZ_CP009922.3"/>
</dbReference>
<dbReference type="InterPro" id="IPR050955">
    <property type="entry name" value="Plant_Biomass_Hydrol_Est"/>
</dbReference>
<evidence type="ECO:0000313" key="7">
    <source>
        <dbReference type="Proteomes" id="UP000034034"/>
    </source>
</evidence>
<dbReference type="Pfam" id="PF10503">
    <property type="entry name" value="Esterase_PHB"/>
    <property type="match status" value="1"/>
</dbReference>
<dbReference type="InterPro" id="IPR008965">
    <property type="entry name" value="CBM2/CBM3_carb-bd_dom_sf"/>
</dbReference>
<gene>
    <name evidence="6" type="ORF">SXIM_49290</name>
</gene>
<dbReference type="SMART" id="SM00637">
    <property type="entry name" value="CBD_II"/>
    <property type="match status" value="1"/>
</dbReference>
<feature type="domain" description="CBM2" evidence="5">
    <location>
        <begin position="331"/>
        <end position="440"/>
    </location>
</feature>
<keyword evidence="7" id="KW-1185">Reference proteome</keyword>
<accession>A0A0F7G1E9</accession>
<dbReference type="InterPro" id="IPR012291">
    <property type="entry name" value="CBM2_carb-bd_dom_sf"/>
</dbReference>
<evidence type="ECO:0000256" key="4">
    <source>
        <dbReference type="SAM" id="SignalP"/>
    </source>
</evidence>
<dbReference type="GO" id="GO:0000272">
    <property type="term" value="P:polysaccharide catabolic process"/>
    <property type="evidence" value="ECO:0007669"/>
    <property type="project" value="UniProtKB-KW"/>
</dbReference>
<dbReference type="AlphaFoldDB" id="A0A0F7G1E9"/>
<dbReference type="Pfam" id="PF00553">
    <property type="entry name" value="CBM_2"/>
    <property type="match status" value="1"/>
</dbReference>
<dbReference type="STRING" id="408015.SXIM_49290"/>
<reference evidence="6" key="1">
    <citation type="submission" date="2019-08" db="EMBL/GenBank/DDBJ databases">
        <title>Complete genome sequence of a mangrove-derived Streptomyces xiamenensis.</title>
        <authorList>
            <person name="Xu J."/>
        </authorList>
    </citation>
    <scope>NUCLEOTIDE SEQUENCE</scope>
    <source>
        <strain evidence="6">318</strain>
    </source>
</reference>
<dbReference type="GO" id="GO:0005576">
    <property type="term" value="C:extracellular region"/>
    <property type="evidence" value="ECO:0007669"/>
    <property type="project" value="InterPro"/>
</dbReference>
<dbReference type="SUPFAM" id="SSF49384">
    <property type="entry name" value="Carbohydrate-binding domain"/>
    <property type="match status" value="1"/>
</dbReference>
<dbReference type="Gene3D" id="3.40.50.1820">
    <property type="entry name" value="alpha/beta hydrolase"/>
    <property type="match status" value="1"/>
</dbReference>
<dbReference type="SUPFAM" id="SSF53474">
    <property type="entry name" value="alpha/beta-Hydrolases"/>
    <property type="match status" value="2"/>
</dbReference>
<evidence type="ECO:0000256" key="2">
    <source>
        <dbReference type="ARBA" id="ARBA00022801"/>
    </source>
</evidence>
<protein>
    <submittedName>
        <fullName evidence="6">Esterase</fullName>
    </submittedName>
</protein>
<dbReference type="NCBIfam" id="TIGR01840">
    <property type="entry name" value="esterase_phb"/>
    <property type="match status" value="1"/>
</dbReference>
<evidence type="ECO:0000256" key="1">
    <source>
        <dbReference type="ARBA" id="ARBA00022729"/>
    </source>
</evidence>
<evidence type="ECO:0000259" key="5">
    <source>
        <dbReference type="PROSITE" id="PS51173"/>
    </source>
</evidence>
<evidence type="ECO:0000256" key="3">
    <source>
        <dbReference type="ARBA" id="ARBA00023326"/>
    </source>
</evidence>
<dbReference type="EMBL" id="CP009922">
    <property type="protein sequence ID" value="AKG46313.1"/>
    <property type="molecule type" value="Genomic_DNA"/>
</dbReference>
<organism evidence="6 7">
    <name type="scientific">Streptomyces xiamenensis</name>
    <dbReference type="NCBI Taxonomy" id="408015"/>
    <lineage>
        <taxon>Bacteria</taxon>
        <taxon>Bacillati</taxon>
        <taxon>Actinomycetota</taxon>
        <taxon>Actinomycetes</taxon>
        <taxon>Kitasatosporales</taxon>
        <taxon>Streptomycetaceae</taxon>
        <taxon>Streptomyces</taxon>
    </lineage>
</organism>
<dbReference type="PANTHER" id="PTHR43037:SF5">
    <property type="entry name" value="FERULOYL ESTERASE"/>
    <property type="match status" value="1"/>
</dbReference>
<keyword evidence="2" id="KW-0378">Hydrolase</keyword>
<dbReference type="InterPro" id="IPR010126">
    <property type="entry name" value="Esterase_phb"/>
</dbReference>
<dbReference type="GO" id="GO:0004553">
    <property type="term" value="F:hydrolase activity, hydrolyzing O-glycosyl compounds"/>
    <property type="evidence" value="ECO:0007669"/>
    <property type="project" value="InterPro"/>
</dbReference>
<dbReference type="KEGG" id="sxi:SXIM_49290"/>
<keyword evidence="1 4" id="KW-0732">Signal</keyword>
<feature type="chain" id="PRO_5002515881" evidence="4">
    <location>
        <begin position="44"/>
        <end position="440"/>
    </location>
</feature>
<dbReference type="InterPro" id="IPR001919">
    <property type="entry name" value="CBD2"/>
</dbReference>
<dbReference type="Proteomes" id="UP000034034">
    <property type="component" value="Chromosome"/>
</dbReference>
<name>A0A0F7G1E9_9ACTN</name>
<keyword evidence="3" id="KW-0119">Carbohydrate metabolism</keyword>
<evidence type="ECO:0000313" key="6">
    <source>
        <dbReference type="EMBL" id="AKG46313.1"/>
    </source>
</evidence>
<feature type="signal peptide" evidence="4">
    <location>
        <begin position="1"/>
        <end position="43"/>
    </location>
</feature>
<dbReference type="PATRIC" id="fig|408015.6.peg.4991"/>
<proteinExistence type="predicted"/>
<dbReference type="InterPro" id="IPR029058">
    <property type="entry name" value="AB_hydrolase_fold"/>
</dbReference>
<dbReference type="HOGENOM" id="CLU_027551_1_0_11"/>
<dbReference type="Gene3D" id="2.60.40.290">
    <property type="match status" value="1"/>
</dbReference>
<keyword evidence="3" id="KW-0624">Polysaccharide degradation</keyword>